<accession>A0A2T0B5W8</accession>
<reference evidence="2 3" key="1">
    <citation type="submission" date="2018-03" db="EMBL/GenBank/DDBJ databases">
        <title>Genome sequence of Clostridium liquoris DSM 100320.</title>
        <authorList>
            <person name="Poehlein A."/>
            <person name="Daniel R."/>
        </authorList>
    </citation>
    <scope>NUCLEOTIDE SEQUENCE [LARGE SCALE GENOMIC DNA]</scope>
    <source>
        <strain evidence="2 3">DSM 100320</strain>
    </source>
</reference>
<feature type="domain" description="Transcriptional coactivator p15 (PC4) C-terminal" evidence="1">
    <location>
        <begin position="37"/>
        <end position="85"/>
    </location>
</feature>
<organism evidence="2 3">
    <name type="scientific">Clostridium liquoris</name>
    <dbReference type="NCBI Taxonomy" id="1289519"/>
    <lineage>
        <taxon>Bacteria</taxon>
        <taxon>Bacillati</taxon>
        <taxon>Bacillota</taxon>
        <taxon>Clostridia</taxon>
        <taxon>Eubacteriales</taxon>
        <taxon>Clostridiaceae</taxon>
        <taxon>Clostridium</taxon>
    </lineage>
</organism>
<dbReference type="Gene3D" id="2.30.31.70">
    <property type="match status" value="1"/>
</dbReference>
<dbReference type="Pfam" id="PF02229">
    <property type="entry name" value="PC4"/>
    <property type="match status" value="1"/>
</dbReference>
<comment type="caution">
    <text evidence="2">The sequence shown here is derived from an EMBL/GenBank/DDBJ whole genome shotgun (WGS) entry which is preliminary data.</text>
</comment>
<evidence type="ECO:0000313" key="2">
    <source>
        <dbReference type="EMBL" id="PRR79280.1"/>
    </source>
</evidence>
<dbReference type="GO" id="GO:0006355">
    <property type="term" value="P:regulation of DNA-templated transcription"/>
    <property type="evidence" value="ECO:0007669"/>
    <property type="project" value="InterPro"/>
</dbReference>
<evidence type="ECO:0000313" key="3">
    <source>
        <dbReference type="Proteomes" id="UP000239706"/>
    </source>
</evidence>
<sequence>MDNKTNKHEFACNAGKVTEYEVKEHIDTIMVGFRGFSKEVSIVKWNDKKPVFDIRAWRVSDRDGLQYPLRGITFSKEEFIKLREILNSIDVNCIDDYM</sequence>
<name>A0A2T0B5W8_9CLOT</name>
<keyword evidence="3" id="KW-1185">Reference proteome</keyword>
<dbReference type="GO" id="GO:0003677">
    <property type="term" value="F:DNA binding"/>
    <property type="evidence" value="ECO:0007669"/>
    <property type="project" value="InterPro"/>
</dbReference>
<dbReference type="Proteomes" id="UP000239706">
    <property type="component" value="Unassembled WGS sequence"/>
</dbReference>
<dbReference type="InterPro" id="IPR003173">
    <property type="entry name" value="PC4_C"/>
</dbReference>
<dbReference type="RefSeq" id="WP_202972469.1">
    <property type="nucleotide sequence ID" value="NZ_PVXO01000028.1"/>
</dbReference>
<protein>
    <recommendedName>
        <fullName evidence="1">Transcriptional coactivator p15 (PC4) C-terminal domain-containing protein</fullName>
    </recommendedName>
</protein>
<gene>
    <name evidence="2" type="ORF">CLLI_09540</name>
</gene>
<proteinExistence type="predicted"/>
<dbReference type="EMBL" id="PVXO01000028">
    <property type="protein sequence ID" value="PRR79280.1"/>
    <property type="molecule type" value="Genomic_DNA"/>
</dbReference>
<dbReference type="AlphaFoldDB" id="A0A2T0B5W8"/>
<evidence type="ECO:0000259" key="1">
    <source>
        <dbReference type="Pfam" id="PF02229"/>
    </source>
</evidence>